<proteinExistence type="predicted"/>
<protein>
    <submittedName>
        <fullName evidence="2">Uncharacterized protein</fullName>
    </submittedName>
</protein>
<sequence>MELLKEDGTTPLNNEAAQDYINELEAQVKILIRSKASLVRNLDEYQGETGLTVVMKGLIIDMLAEPDVIDVLKDEILDVLKDEILDGLPDLNDLDDRVSAIEFDLENLPDEYELTDTVVESMTFESRVREIVADAFRDISIETKIDTTNLE</sequence>
<evidence type="ECO:0000313" key="2">
    <source>
        <dbReference type="EMBL" id="AKH46464.1"/>
    </source>
</evidence>
<reference evidence="2" key="2">
    <citation type="submission" date="2015-03" db="EMBL/GenBank/DDBJ databases">
        <authorList>
            <person name="Chow C.-E.T."/>
            <person name="Winget D.M."/>
            <person name="White R.A.III."/>
            <person name="Hallam S.J."/>
            <person name="Suttle C.A."/>
        </authorList>
    </citation>
    <scope>NUCLEOTIDE SEQUENCE</scope>
    <source>
        <strain evidence="2">Anoxic3_8</strain>
    </source>
</reference>
<name>A0A0F7L1M0_9VIRU</name>
<keyword evidence="1" id="KW-0175">Coiled coil</keyword>
<reference evidence="2" key="1">
    <citation type="journal article" date="2015" name="Front. Microbiol.">
        <title>Combining genomic sequencing methods to explore viral diversity and reveal potential virus-host interactions.</title>
        <authorList>
            <person name="Chow C.E."/>
            <person name="Winget D.M."/>
            <person name="White R.A.III."/>
            <person name="Hallam S.J."/>
            <person name="Suttle C.A."/>
        </authorList>
    </citation>
    <scope>NUCLEOTIDE SEQUENCE</scope>
    <source>
        <strain evidence="2">Anoxic3_8</strain>
    </source>
</reference>
<dbReference type="EMBL" id="KR029583">
    <property type="protein sequence ID" value="AKH46464.1"/>
    <property type="molecule type" value="Genomic_DNA"/>
</dbReference>
<feature type="coiled-coil region" evidence="1">
    <location>
        <begin position="14"/>
        <end position="41"/>
    </location>
</feature>
<accession>A0A0F7L1M0</accession>
<organism evidence="2">
    <name type="scientific">uncultured marine virus</name>
    <dbReference type="NCBI Taxonomy" id="186617"/>
    <lineage>
        <taxon>Viruses</taxon>
        <taxon>environmental samples</taxon>
    </lineage>
</organism>
<evidence type="ECO:0000256" key="1">
    <source>
        <dbReference type="SAM" id="Coils"/>
    </source>
</evidence>